<evidence type="ECO:0000256" key="2">
    <source>
        <dbReference type="ARBA" id="ARBA00023315"/>
    </source>
</evidence>
<reference evidence="5 6" key="1">
    <citation type="submission" date="2022-02" db="EMBL/GenBank/DDBJ databases">
        <title>Paenibacillus sp. MBLB1776 Whole Genome Shotgun Sequencing.</title>
        <authorList>
            <person name="Hwang C.Y."/>
            <person name="Cho E.-S."/>
            <person name="Seo M.-J."/>
        </authorList>
    </citation>
    <scope>NUCLEOTIDE SEQUENCE [LARGE SCALE GENOMIC DNA]</scope>
    <source>
        <strain evidence="5 6">MBLB1776</strain>
    </source>
</reference>
<dbReference type="EMBL" id="CP130318">
    <property type="protein sequence ID" value="WNQ14332.1"/>
    <property type="molecule type" value="Genomic_DNA"/>
</dbReference>
<dbReference type="InterPro" id="IPR016181">
    <property type="entry name" value="Acyl_CoA_acyltransferase"/>
</dbReference>
<proteinExistence type="inferred from homology"/>
<dbReference type="InterPro" id="IPR051531">
    <property type="entry name" value="N-acetyltransferase"/>
</dbReference>
<dbReference type="SUPFAM" id="SSF55729">
    <property type="entry name" value="Acyl-CoA N-acyltransferases (Nat)"/>
    <property type="match status" value="1"/>
</dbReference>
<dbReference type="Pfam" id="PF13302">
    <property type="entry name" value="Acetyltransf_3"/>
    <property type="match status" value="1"/>
</dbReference>
<protein>
    <submittedName>
        <fullName evidence="5">GNAT family protein</fullName>
        <ecNumber evidence="5">2.-.-.-</ecNumber>
    </submittedName>
</protein>
<dbReference type="InterPro" id="IPR000182">
    <property type="entry name" value="GNAT_dom"/>
</dbReference>
<dbReference type="GO" id="GO:0005737">
    <property type="term" value="C:cytoplasm"/>
    <property type="evidence" value="ECO:0007669"/>
    <property type="project" value="TreeGrafter"/>
</dbReference>
<evidence type="ECO:0000256" key="3">
    <source>
        <dbReference type="ARBA" id="ARBA00038502"/>
    </source>
</evidence>
<keyword evidence="2" id="KW-0012">Acyltransferase</keyword>
<sequence length="168" mass="19095">MKDAPALLELMVRNRELFEQVVPVRHELFYTLGKQEDIIRNSEKARMEGSRYAFGIFLRETEELIGEISLFEIMRGALQRAFLGYCLDERHNGKGLMTEAVSQVLDFAFREAGLHRIEAGAKPSNPGSLRVLEKAGFQKEGLARQNVKINGKWEDHVMYAILASDPRG</sequence>
<dbReference type="PANTHER" id="PTHR43792:SF8">
    <property type="entry name" value="[RIBOSOMAL PROTEIN US5]-ALANINE N-ACETYLTRANSFERASE"/>
    <property type="match status" value="1"/>
</dbReference>
<dbReference type="KEGG" id="paun:MJA45_25350"/>
<dbReference type="PANTHER" id="PTHR43792">
    <property type="entry name" value="GNAT FAMILY, PUTATIVE (AFU_ORTHOLOGUE AFUA_3G00765)-RELATED-RELATED"/>
    <property type="match status" value="1"/>
</dbReference>
<accession>A0AA96LI44</accession>
<keyword evidence="1 5" id="KW-0808">Transferase</keyword>
<keyword evidence="6" id="KW-1185">Reference proteome</keyword>
<dbReference type="PROSITE" id="PS51186">
    <property type="entry name" value="GNAT"/>
    <property type="match status" value="1"/>
</dbReference>
<dbReference type="AlphaFoldDB" id="A0AA96LI44"/>
<evidence type="ECO:0000313" key="6">
    <source>
        <dbReference type="Proteomes" id="UP001305702"/>
    </source>
</evidence>
<dbReference type="EC" id="2.-.-.-" evidence="5"/>
<dbReference type="Proteomes" id="UP001305702">
    <property type="component" value="Chromosome"/>
</dbReference>
<comment type="similarity">
    <text evidence="3">Belongs to the acetyltransferase family. RimJ subfamily.</text>
</comment>
<feature type="domain" description="N-acetyltransferase" evidence="4">
    <location>
        <begin position="8"/>
        <end position="164"/>
    </location>
</feature>
<dbReference type="GO" id="GO:0008999">
    <property type="term" value="F:protein-N-terminal-alanine acetyltransferase activity"/>
    <property type="evidence" value="ECO:0007669"/>
    <property type="project" value="TreeGrafter"/>
</dbReference>
<evidence type="ECO:0000256" key="1">
    <source>
        <dbReference type="ARBA" id="ARBA00022679"/>
    </source>
</evidence>
<dbReference type="Gene3D" id="3.40.630.30">
    <property type="match status" value="1"/>
</dbReference>
<evidence type="ECO:0000259" key="4">
    <source>
        <dbReference type="PROSITE" id="PS51186"/>
    </source>
</evidence>
<gene>
    <name evidence="5" type="ORF">MJA45_25350</name>
</gene>
<evidence type="ECO:0000313" key="5">
    <source>
        <dbReference type="EMBL" id="WNQ14332.1"/>
    </source>
</evidence>
<name>A0AA96LI44_9BACL</name>
<organism evidence="5 6">
    <name type="scientific">Paenibacillus aurantius</name>
    <dbReference type="NCBI Taxonomy" id="2918900"/>
    <lineage>
        <taxon>Bacteria</taxon>
        <taxon>Bacillati</taxon>
        <taxon>Bacillota</taxon>
        <taxon>Bacilli</taxon>
        <taxon>Bacillales</taxon>
        <taxon>Paenibacillaceae</taxon>
        <taxon>Paenibacillus</taxon>
    </lineage>
</organism>